<dbReference type="Proteomes" id="UP000461880">
    <property type="component" value="Unassembled WGS sequence"/>
</dbReference>
<feature type="transmembrane region" description="Helical" evidence="1">
    <location>
        <begin position="22"/>
        <end position="45"/>
    </location>
</feature>
<evidence type="ECO:0000256" key="1">
    <source>
        <dbReference type="SAM" id="Phobius"/>
    </source>
</evidence>
<organism evidence="2 3">
    <name type="scientific">Stecheria intestinalis</name>
    <dbReference type="NCBI Taxonomy" id="2606630"/>
    <lineage>
        <taxon>Bacteria</taxon>
        <taxon>Bacillati</taxon>
        <taxon>Bacillota</taxon>
        <taxon>Erysipelotrichia</taxon>
        <taxon>Erysipelotrichales</taxon>
        <taxon>Erysipelotrichaceae</taxon>
        <taxon>Stecheria</taxon>
    </lineage>
</organism>
<keyword evidence="1" id="KW-0812">Transmembrane</keyword>
<protein>
    <submittedName>
        <fullName evidence="2">Uncharacterized protein</fullName>
    </submittedName>
</protein>
<accession>A0A7X2NRF6</accession>
<gene>
    <name evidence="2" type="ORF">FYJ51_04830</name>
</gene>
<name>A0A7X2NRF6_9FIRM</name>
<evidence type="ECO:0000313" key="2">
    <source>
        <dbReference type="EMBL" id="MSS58226.1"/>
    </source>
</evidence>
<dbReference type="RefSeq" id="WP_154503902.1">
    <property type="nucleotide sequence ID" value="NZ_VUMN01000008.1"/>
</dbReference>
<reference evidence="2 3" key="1">
    <citation type="submission" date="2019-08" db="EMBL/GenBank/DDBJ databases">
        <title>In-depth cultivation of the pig gut microbiome towards novel bacterial diversity and tailored functional studies.</title>
        <authorList>
            <person name="Wylensek D."/>
            <person name="Hitch T.C.A."/>
            <person name="Clavel T."/>
        </authorList>
    </citation>
    <scope>NUCLEOTIDE SEQUENCE [LARGE SCALE GENOMIC DNA]</scope>
    <source>
        <strain evidence="2 3">Oil+RF-744-GAM-WT-6</strain>
    </source>
</reference>
<evidence type="ECO:0000313" key="3">
    <source>
        <dbReference type="Proteomes" id="UP000461880"/>
    </source>
</evidence>
<feature type="transmembrane region" description="Helical" evidence="1">
    <location>
        <begin position="57"/>
        <end position="77"/>
    </location>
</feature>
<dbReference type="EMBL" id="VUMN01000008">
    <property type="protein sequence ID" value="MSS58226.1"/>
    <property type="molecule type" value="Genomic_DNA"/>
</dbReference>
<keyword evidence="1" id="KW-1133">Transmembrane helix</keyword>
<comment type="caution">
    <text evidence="2">The sequence shown here is derived from an EMBL/GenBank/DDBJ whole genome shotgun (WGS) entry which is preliminary data.</text>
</comment>
<keyword evidence="3" id="KW-1185">Reference proteome</keyword>
<dbReference type="AlphaFoldDB" id="A0A7X2NRF6"/>
<proteinExistence type="predicted"/>
<sequence>MIYCVTALTTYVLPYAESYWKLLAIAMILPFTGPIANLVWLFSGSALERLFQKNQKAVNTVMALMLAVCAVSIVVSWQ</sequence>
<keyword evidence="1" id="KW-0472">Membrane</keyword>